<proteinExistence type="predicted"/>
<keyword evidence="4" id="KW-1185">Reference proteome</keyword>
<dbReference type="SUPFAM" id="SSF53335">
    <property type="entry name" value="S-adenosyl-L-methionine-dependent methyltransferases"/>
    <property type="match status" value="1"/>
</dbReference>
<gene>
    <name evidence="3" type="primary">tam</name>
    <name evidence="3" type="ORF">DEVEQU_01143</name>
</gene>
<dbReference type="Pfam" id="PF10119">
    <property type="entry name" value="MethyTransf_Reg"/>
    <property type="match status" value="1"/>
</dbReference>
<evidence type="ECO:0000313" key="4">
    <source>
        <dbReference type="Proteomes" id="UP000268844"/>
    </source>
</evidence>
<feature type="domain" description="Methyltransferase type 12" evidence="1">
    <location>
        <begin position="50"/>
        <end position="148"/>
    </location>
</feature>
<sequence length="519" mass="57415">MFDWTSGYVAELGYTYGFYRELTPQILQFSGLTKGVSTSKSSRERLAFCELGCGQGFSTNLLAAANPEIDFYATDFNPAQIAGARQLADQAGTENVHFFDDSFAQFEARTDLPQFDIIALHGIYSWIAAEHRDTIVRFIDKRLKPGGLVYISYNCLPGWAGPSPVRQLMLLAGGAAPGHMLQKIDAGLAFIDRMKAANARYFATVPGITERIERIKAQNRNYLAHEYMNADWTLFYHSDVARELSHARLSYLGSAHLLDHVDAVNLTADQQAILNETADPVLRETYRDYMINQQFRRDIFARGSVALSAGEAQAIWLETRFALSSPRSEITMKVNGALGEANLQEEVYAPIVEAFARPVEAGRSAAISLRQVLADNPNLGELGWGRIQQAILVLVGAGHLQPCPHGNADDDAVWAESATRFNRVVLEKARYSADLGYLATPTTGGGITVDRFQQLFLLAQLSNEADPAAFAWRMLDAQGQRLLKDGSMLQTAEENISELRQRHAAFEARLPIFRALGIV</sequence>
<dbReference type="InterPro" id="IPR029063">
    <property type="entry name" value="SAM-dependent_MTases_sf"/>
</dbReference>
<dbReference type="InterPro" id="IPR018773">
    <property type="entry name" value="MeTrfase_reg_dom_prd"/>
</dbReference>
<dbReference type="GO" id="GO:0030798">
    <property type="term" value="F:trans-aconitate 2-methyltransferase activity"/>
    <property type="evidence" value="ECO:0007669"/>
    <property type="project" value="UniProtKB-EC"/>
</dbReference>
<keyword evidence="3" id="KW-0808">Transferase</keyword>
<reference evidence="3 4" key="1">
    <citation type="submission" date="2018-12" db="EMBL/GenBank/DDBJ databases">
        <authorList>
            <person name="Criscuolo A."/>
        </authorList>
    </citation>
    <scope>NUCLEOTIDE SEQUENCE [LARGE SCALE GENOMIC DNA]</scope>
    <source>
        <strain evidence="3">ACIP1116281</strain>
    </source>
</reference>
<dbReference type="CDD" id="cd02440">
    <property type="entry name" value="AdoMet_MTases"/>
    <property type="match status" value="1"/>
</dbReference>
<evidence type="ECO:0000259" key="2">
    <source>
        <dbReference type="Pfam" id="PF10119"/>
    </source>
</evidence>
<feature type="domain" description="Methyltransferase regulatory" evidence="2">
    <location>
        <begin position="219"/>
        <end position="302"/>
    </location>
</feature>
<dbReference type="Pfam" id="PF08242">
    <property type="entry name" value="Methyltransf_12"/>
    <property type="match status" value="1"/>
</dbReference>
<accession>A0A3S4D468</accession>
<dbReference type="RefSeq" id="WP_126149606.1">
    <property type="nucleotide sequence ID" value="NZ_JBHTMH010000001.1"/>
</dbReference>
<dbReference type="GO" id="GO:0032259">
    <property type="term" value="P:methylation"/>
    <property type="evidence" value="ECO:0007669"/>
    <property type="project" value="UniProtKB-KW"/>
</dbReference>
<evidence type="ECO:0000259" key="1">
    <source>
        <dbReference type="Pfam" id="PF08242"/>
    </source>
</evidence>
<dbReference type="EMBL" id="UZWD01000018">
    <property type="protein sequence ID" value="VDS04012.1"/>
    <property type="molecule type" value="Genomic_DNA"/>
</dbReference>
<protein>
    <submittedName>
        <fullName evidence="3">Trans-aconitate 2-methyltransferase</fullName>
        <ecNumber evidence="3">2.1.1.144</ecNumber>
    </submittedName>
</protein>
<dbReference type="InterPro" id="IPR013217">
    <property type="entry name" value="Methyltransf_12"/>
</dbReference>
<dbReference type="EC" id="2.1.1.144" evidence="3"/>
<name>A0A3S4D468_9HYPH</name>
<dbReference type="OrthoDB" id="5298787at2"/>
<dbReference type="Gene3D" id="3.40.50.150">
    <property type="entry name" value="Vaccinia Virus protein VP39"/>
    <property type="match status" value="1"/>
</dbReference>
<dbReference type="PANTHER" id="PTHR43861">
    <property type="entry name" value="TRANS-ACONITATE 2-METHYLTRANSFERASE-RELATED"/>
    <property type="match status" value="1"/>
</dbReference>
<keyword evidence="3" id="KW-0489">Methyltransferase</keyword>
<evidence type="ECO:0000313" key="3">
    <source>
        <dbReference type="EMBL" id="VDS04012.1"/>
    </source>
</evidence>
<organism evidence="3 4">
    <name type="scientific">Devosia equisanguinis</name>
    <dbReference type="NCBI Taxonomy" id="2490941"/>
    <lineage>
        <taxon>Bacteria</taxon>
        <taxon>Pseudomonadati</taxon>
        <taxon>Pseudomonadota</taxon>
        <taxon>Alphaproteobacteria</taxon>
        <taxon>Hyphomicrobiales</taxon>
        <taxon>Devosiaceae</taxon>
        <taxon>Devosia</taxon>
    </lineage>
</organism>
<dbReference type="Proteomes" id="UP000268844">
    <property type="component" value="Unassembled WGS sequence"/>
</dbReference>
<dbReference type="AlphaFoldDB" id="A0A3S4D468"/>